<evidence type="ECO:0000313" key="2">
    <source>
        <dbReference type="EMBL" id="MFD1647385.1"/>
    </source>
</evidence>
<keyword evidence="1" id="KW-1133">Transmembrane helix</keyword>
<feature type="transmembrane region" description="Helical" evidence="1">
    <location>
        <begin position="38"/>
        <end position="58"/>
    </location>
</feature>
<gene>
    <name evidence="2" type="ORF">ACFSBL_16985</name>
</gene>
<dbReference type="AlphaFoldDB" id="A0ABD6DM39"/>
<feature type="transmembrane region" description="Helical" evidence="1">
    <location>
        <begin position="6"/>
        <end position="26"/>
    </location>
</feature>
<dbReference type="InterPro" id="IPR055943">
    <property type="entry name" value="DUF7521"/>
</dbReference>
<evidence type="ECO:0000313" key="3">
    <source>
        <dbReference type="Proteomes" id="UP001597034"/>
    </source>
</evidence>
<organism evidence="2 3">
    <name type="scientific">Haloarchaeobius litoreus</name>
    <dbReference type="NCBI Taxonomy" id="755306"/>
    <lineage>
        <taxon>Archaea</taxon>
        <taxon>Methanobacteriati</taxon>
        <taxon>Methanobacteriota</taxon>
        <taxon>Stenosarchaea group</taxon>
        <taxon>Halobacteria</taxon>
        <taxon>Halobacteriales</taxon>
        <taxon>Halorubellaceae</taxon>
        <taxon>Haloarchaeobius</taxon>
    </lineage>
</organism>
<evidence type="ECO:0000256" key="1">
    <source>
        <dbReference type="SAM" id="Phobius"/>
    </source>
</evidence>
<feature type="transmembrane region" description="Helical" evidence="1">
    <location>
        <begin position="70"/>
        <end position="91"/>
    </location>
</feature>
<reference evidence="2 3" key="1">
    <citation type="journal article" date="2019" name="Int. J. Syst. Evol. Microbiol.">
        <title>The Global Catalogue of Microorganisms (GCM) 10K type strain sequencing project: providing services to taxonomists for standard genome sequencing and annotation.</title>
        <authorList>
            <consortium name="The Broad Institute Genomics Platform"/>
            <consortium name="The Broad Institute Genome Sequencing Center for Infectious Disease"/>
            <person name="Wu L."/>
            <person name="Ma J."/>
        </authorList>
    </citation>
    <scope>NUCLEOTIDE SEQUENCE [LARGE SCALE GENOMIC DNA]</scope>
    <source>
        <strain evidence="2 3">CGMCC 1.10390</strain>
    </source>
</reference>
<protein>
    <submittedName>
        <fullName evidence="2">Uncharacterized protein</fullName>
    </submittedName>
</protein>
<dbReference type="Proteomes" id="UP001597034">
    <property type="component" value="Unassembled WGS sequence"/>
</dbReference>
<keyword evidence="3" id="KW-1185">Reference proteome</keyword>
<accession>A0ABD6DM39</accession>
<dbReference type="EMBL" id="JBHUDO010000003">
    <property type="protein sequence ID" value="MFD1647385.1"/>
    <property type="molecule type" value="Genomic_DNA"/>
</dbReference>
<comment type="caution">
    <text evidence="2">The sequence shown here is derived from an EMBL/GenBank/DDBJ whole genome shotgun (WGS) entry which is preliminary data.</text>
</comment>
<sequence>MTHLSALVIAFKTLALVFGGLITYFAAKAYRRTGSPALRALAVGFGFVTLGAMLAGAMDQFIMGPADRTVALAIESLLTTVGFGVILYSLYAD</sequence>
<keyword evidence="1" id="KW-0812">Transmembrane</keyword>
<dbReference type="Pfam" id="PF24365">
    <property type="entry name" value="DUF7521"/>
    <property type="match status" value="1"/>
</dbReference>
<dbReference type="RefSeq" id="WP_256400558.1">
    <property type="nucleotide sequence ID" value="NZ_JANHJR010000003.1"/>
</dbReference>
<proteinExistence type="predicted"/>
<name>A0ABD6DM39_9EURY</name>
<keyword evidence="1" id="KW-0472">Membrane</keyword>